<organism evidence="1 2">
    <name type="scientific">Niabella ginsenosidivorans</name>
    <dbReference type="NCBI Taxonomy" id="1176587"/>
    <lineage>
        <taxon>Bacteria</taxon>
        <taxon>Pseudomonadati</taxon>
        <taxon>Bacteroidota</taxon>
        <taxon>Chitinophagia</taxon>
        <taxon>Chitinophagales</taxon>
        <taxon>Chitinophagaceae</taxon>
        <taxon>Niabella</taxon>
    </lineage>
</organism>
<evidence type="ECO:0000313" key="1">
    <source>
        <dbReference type="EMBL" id="ANH82739.1"/>
    </source>
</evidence>
<dbReference type="EMBL" id="CP015772">
    <property type="protein sequence ID" value="ANH82739.1"/>
    <property type="molecule type" value="Genomic_DNA"/>
</dbReference>
<dbReference type="AlphaFoldDB" id="A0A1A9I6R1"/>
<name>A0A1A9I6R1_9BACT</name>
<proteinExistence type="predicted"/>
<keyword evidence="2" id="KW-1185">Reference proteome</keyword>
<dbReference type="Proteomes" id="UP000077667">
    <property type="component" value="Chromosome"/>
</dbReference>
<dbReference type="STRING" id="1176587.A8C56_18730"/>
<dbReference type="KEGG" id="nia:A8C56_18730"/>
<evidence type="ECO:0000313" key="2">
    <source>
        <dbReference type="Proteomes" id="UP000077667"/>
    </source>
</evidence>
<sequence length="695" mass="79129">MPGWAMASDIELQDKKLKVVFDSETGAITRLENVQTGWIINRRAALGISFRMHAPMPDRRFNYIYGQKQHAVVHQVSDSQIHFEWSNLKSENGGVLPLVFSATVTLADGKLTFTGKLINNSALTIETIDYPYLGDLNAPAKNASINARTMWYGNLETEEIYPNFDNRKGYWGVFNPTKTKGSHHSLYCLLQTSANQGLYVGVQEPRQRYYVEYTWEQHPANLNSVSGLVPRPDEVSGLTVNTEFRLCHFVFAAPHSATDLIPILFTPYNGDWQAGVDIYKEWRKTWFKKPNLPAWVKDVHSWLQLQINSPEDDWRVQFKDLYKYGKECADNGVTGIQLVGWNKLGQDGNDPSQDFEDHLGTWNDLRDAIKKIEDLGVHMVLFGKINWADKTTPAYKKEWYKYEVKDPYGIPYEQGGYSYYTPTQLAGINNHRRAIMDFNAPGYQEAITREFKKVLDLNPSGWLFDENCHHGPALYNFFPNGYKGPGYIYGGDMPLASKLNAMAFKRNPDFLFAGEGQMDWLLQNYQCSYFRMGLASTAVDRYIDSETPLVVAVTGIDDREKLNLILMDRYIISYEPYNFKGHVTDFPLTLAYGKKIDALRKKYKEWVWNAEFRDVLGATVGADGAHRYSVFVTASGKKAVVVANFEKDRGIHAHVRLEGKERTQFNVVTPETLTATGSEGEVDIPARSVVVLMEK</sequence>
<evidence type="ECO:0008006" key="3">
    <source>
        <dbReference type="Google" id="ProtNLM"/>
    </source>
</evidence>
<dbReference type="InterPro" id="IPR017853">
    <property type="entry name" value="GH"/>
</dbReference>
<dbReference type="SUPFAM" id="SSF51445">
    <property type="entry name" value="(Trans)glycosidases"/>
    <property type="match status" value="1"/>
</dbReference>
<gene>
    <name evidence="1" type="ORF">A8C56_18730</name>
</gene>
<protein>
    <recommendedName>
        <fullName evidence="3">Glycosyl hydrolase family 13 catalytic domain-containing protein</fullName>
    </recommendedName>
</protein>
<reference evidence="1 2" key="1">
    <citation type="submission" date="2016-05" db="EMBL/GenBank/DDBJ databases">
        <title>Niabella ginsenosidivorans BS26 whole genome sequencing.</title>
        <authorList>
            <person name="Im W.T."/>
            <person name="Siddiqi M.Z."/>
        </authorList>
    </citation>
    <scope>NUCLEOTIDE SEQUENCE [LARGE SCALE GENOMIC DNA]</scope>
    <source>
        <strain evidence="1 2">BS26</strain>
    </source>
</reference>
<accession>A0A1A9I6R1</accession>